<dbReference type="PANTHER" id="PTHR31862">
    <property type="entry name" value="UPF0261 DOMAIN PROTEIN (AFU_ORTHOLOGUE AFUA_1G10120)"/>
    <property type="match status" value="1"/>
</dbReference>
<dbReference type="Proteomes" id="UP000598271">
    <property type="component" value="Unassembled WGS sequence"/>
</dbReference>
<dbReference type="InterPro" id="IPR056778">
    <property type="entry name" value="UPF0261_C"/>
</dbReference>
<dbReference type="RefSeq" id="WP_189564144.1">
    <property type="nucleotide sequence ID" value="NZ_BMXF01000001.1"/>
</dbReference>
<evidence type="ECO:0000259" key="2">
    <source>
        <dbReference type="Pfam" id="PF23189"/>
    </source>
</evidence>
<proteinExistence type="predicted"/>
<feature type="domain" description="UPF0261" evidence="1">
    <location>
        <begin position="5"/>
        <end position="179"/>
    </location>
</feature>
<name>A0A8J3G8M3_9BACT</name>
<dbReference type="Pfam" id="PF23189">
    <property type="entry name" value="UPF0261_C"/>
    <property type="match status" value="1"/>
</dbReference>
<dbReference type="InterPro" id="IPR051353">
    <property type="entry name" value="Tobamovirus_resist_UPF0261"/>
</dbReference>
<sequence>MESPYILILGCFDTKGEVFKYLRDQILQLGERVVTMNTGTMGSTSAFPVDIEAEAVAKAAGTTLEKIRKANDRGEAVAKMGAGAAGIIGQLVAGGHLKAAISMGGGGGTFIALSAMQGIPLGIPKLCITTLAAKDLSRPMGYKDITLMPSVVDVAGLNSIIQPIIGQAAAAICAMANLQSSEKTTHRGSIAISMFGNTTACVNQCTGLLEKAGYEVMAFHANGVGGSTMEALIREGVFAGVLDVTTTELADELCRGVCSAGPARLTAAAEADVPQVVVPGCLDMVNYAEPDTVPPKYHDRQLYSWAPNVTLMRTDVAENRVLGKEIGSKLEGANASIVLPLKGLSQIDAEGDIFHNPEVNRALFNSIKENAEPGLEVIEADYHINDQAFSEILVKKLLEKIHSTQALER</sequence>
<dbReference type="PANTHER" id="PTHR31862:SF1">
    <property type="entry name" value="UPF0261 DOMAIN PROTEIN (AFU_ORTHOLOGUE AFUA_1G10120)"/>
    <property type="match status" value="1"/>
</dbReference>
<dbReference type="CDD" id="cd15488">
    <property type="entry name" value="Tm-1-like"/>
    <property type="match status" value="1"/>
</dbReference>
<protein>
    <submittedName>
        <fullName evidence="3">Uncharacterized protein</fullName>
    </submittedName>
</protein>
<evidence type="ECO:0000313" key="3">
    <source>
        <dbReference type="EMBL" id="GHB65830.1"/>
    </source>
</evidence>
<dbReference type="NCBIfam" id="NF002674">
    <property type="entry name" value="PRK02399.1-2"/>
    <property type="match status" value="1"/>
</dbReference>
<dbReference type="Gene3D" id="3.40.50.12020">
    <property type="entry name" value="Uncharacterised protein family UPF0261, NN domain"/>
    <property type="match status" value="1"/>
</dbReference>
<dbReference type="AlphaFoldDB" id="A0A8J3G8M3"/>
<dbReference type="EMBL" id="BMXF01000001">
    <property type="protein sequence ID" value="GHB65830.1"/>
    <property type="molecule type" value="Genomic_DNA"/>
</dbReference>
<feature type="domain" description="UPF0261" evidence="2">
    <location>
        <begin position="189"/>
        <end position="399"/>
    </location>
</feature>
<dbReference type="InterPro" id="IPR008322">
    <property type="entry name" value="UPF0261"/>
</dbReference>
<keyword evidence="4" id="KW-1185">Reference proteome</keyword>
<evidence type="ECO:0000259" key="1">
    <source>
        <dbReference type="Pfam" id="PF06792"/>
    </source>
</evidence>
<dbReference type="Pfam" id="PF06792">
    <property type="entry name" value="UPF0261"/>
    <property type="match status" value="1"/>
</dbReference>
<reference evidence="3 4" key="1">
    <citation type="journal article" date="2014" name="Int. J. Syst. Evol. Microbiol.">
        <title>Complete genome sequence of Corynebacterium casei LMG S-19264T (=DSM 44701T), isolated from a smear-ripened cheese.</title>
        <authorList>
            <consortium name="US DOE Joint Genome Institute (JGI-PGF)"/>
            <person name="Walter F."/>
            <person name="Albersmeier A."/>
            <person name="Kalinowski J."/>
            <person name="Ruckert C."/>
        </authorList>
    </citation>
    <scope>NUCLEOTIDE SEQUENCE [LARGE SCALE GENOMIC DNA]</scope>
    <source>
        <strain evidence="3 4">KCTC 12866</strain>
    </source>
</reference>
<accession>A0A8J3G8M3</accession>
<dbReference type="PIRSF" id="PIRSF033271">
    <property type="entry name" value="UCP033271"/>
    <property type="match status" value="1"/>
</dbReference>
<dbReference type="Gene3D" id="3.40.50.12030">
    <property type="entry name" value="Uncharacterised protein family UPF0261, NC domain"/>
    <property type="match status" value="1"/>
</dbReference>
<comment type="caution">
    <text evidence="3">The sequence shown here is derived from an EMBL/GenBank/DDBJ whole genome shotgun (WGS) entry which is preliminary data.</text>
</comment>
<evidence type="ECO:0000313" key="4">
    <source>
        <dbReference type="Proteomes" id="UP000598271"/>
    </source>
</evidence>
<organism evidence="3 4">
    <name type="scientific">Persicitalea jodogahamensis</name>
    <dbReference type="NCBI Taxonomy" id="402147"/>
    <lineage>
        <taxon>Bacteria</taxon>
        <taxon>Pseudomonadati</taxon>
        <taxon>Bacteroidota</taxon>
        <taxon>Cytophagia</taxon>
        <taxon>Cytophagales</taxon>
        <taxon>Spirosomataceae</taxon>
        <taxon>Persicitalea</taxon>
    </lineage>
</organism>
<dbReference type="InterPro" id="IPR044122">
    <property type="entry name" value="UPF0261_N"/>
</dbReference>
<gene>
    <name evidence="3" type="ORF">GCM10007390_19930</name>
</gene>